<evidence type="ECO:0000256" key="6">
    <source>
        <dbReference type="ARBA" id="ARBA00022722"/>
    </source>
</evidence>
<comment type="subcellular location">
    <subcellularLocation>
        <location evidence="3">Cytoplasm</location>
    </subcellularLocation>
    <subcellularLocation>
        <location evidence="2">Nucleus</location>
    </subcellularLocation>
</comment>
<keyword evidence="11" id="KW-0694">RNA-binding</keyword>
<dbReference type="InterPro" id="IPR050410">
    <property type="entry name" value="CCR4/nocturin_mRNA_transcr"/>
</dbReference>
<dbReference type="RefSeq" id="XP_002955019.1">
    <property type="nucleotide sequence ID" value="XM_002954973.1"/>
</dbReference>
<evidence type="ECO:0000256" key="5">
    <source>
        <dbReference type="ARBA" id="ARBA00022490"/>
    </source>
</evidence>
<dbReference type="GO" id="GO:0000175">
    <property type="term" value="F:3'-5'-RNA exonuclease activity"/>
    <property type="evidence" value="ECO:0007669"/>
    <property type="project" value="TreeGrafter"/>
</dbReference>
<dbReference type="GO" id="GO:0003723">
    <property type="term" value="F:RNA binding"/>
    <property type="evidence" value="ECO:0007669"/>
    <property type="project" value="UniProtKB-KW"/>
</dbReference>
<dbReference type="SUPFAM" id="SSF57938">
    <property type="entry name" value="DnaJ/Hsp40 cysteine-rich domain"/>
    <property type="match status" value="1"/>
</dbReference>
<dbReference type="EMBL" id="GL378368">
    <property type="protein sequence ID" value="EFJ44007.1"/>
    <property type="molecule type" value="Genomic_DNA"/>
</dbReference>
<keyword evidence="14" id="KW-0539">Nucleus</keyword>
<keyword evidence="8" id="KW-0677">Repeat</keyword>
<evidence type="ECO:0000256" key="9">
    <source>
        <dbReference type="ARBA" id="ARBA00022801"/>
    </source>
</evidence>
<dbReference type="Pfam" id="PF03372">
    <property type="entry name" value="Exo_endo_phos"/>
    <property type="match status" value="1"/>
</dbReference>
<dbReference type="GeneID" id="9621761"/>
<evidence type="ECO:0000256" key="2">
    <source>
        <dbReference type="ARBA" id="ARBA00004123"/>
    </source>
</evidence>
<evidence type="ECO:0000313" key="18">
    <source>
        <dbReference type="Proteomes" id="UP000001058"/>
    </source>
</evidence>
<protein>
    <recommendedName>
        <fullName evidence="16">Endonuclease/exonuclease/phosphatase domain-containing protein</fullName>
    </recommendedName>
</protein>
<dbReference type="GO" id="GO:0046872">
    <property type="term" value="F:metal ion binding"/>
    <property type="evidence" value="ECO:0007669"/>
    <property type="project" value="UniProtKB-KW"/>
</dbReference>
<dbReference type="eggNOG" id="KOG0620">
    <property type="taxonomic scope" value="Eukaryota"/>
</dbReference>
<evidence type="ECO:0000256" key="15">
    <source>
        <dbReference type="ARBA" id="ARBA00054840"/>
    </source>
</evidence>
<evidence type="ECO:0000313" key="17">
    <source>
        <dbReference type="EMBL" id="EFJ44007.1"/>
    </source>
</evidence>
<keyword evidence="10" id="KW-0460">Magnesium</keyword>
<dbReference type="GO" id="GO:0005737">
    <property type="term" value="C:cytoplasm"/>
    <property type="evidence" value="ECO:0007669"/>
    <property type="project" value="UniProtKB-SubCell"/>
</dbReference>
<evidence type="ECO:0000256" key="10">
    <source>
        <dbReference type="ARBA" id="ARBA00022842"/>
    </source>
</evidence>
<evidence type="ECO:0000256" key="4">
    <source>
        <dbReference type="ARBA" id="ARBA00010774"/>
    </source>
</evidence>
<keyword evidence="13" id="KW-0804">Transcription</keyword>
<dbReference type="InterPro" id="IPR036410">
    <property type="entry name" value="HSP_DnaJ_Cys-rich_dom_sf"/>
</dbReference>
<dbReference type="Proteomes" id="UP000001058">
    <property type="component" value="Unassembled WGS sequence"/>
</dbReference>
<organism evidence="18">
    <name type="scientific">Volvox carteri f. nagariensis</name>
    <dbReference type="NCBI Taxonomy" id="3068"/>
    <lineage>
        <taxon>Eukaryota</taxon>
        <taxon>Viridiplantae</taxon>
        <taxon>Chlorophyta</taxon>
        <taxon>core chlorophytes</taxon>
        <taxon>Chlorophyceae</taxon>
        <taxon>CS clade</taxon>
        <taxon>Chlamydomonadales</taxon>
        <taxon>Volvocaceae</taxon>
        <taxon>Volvox</taxon>
    </lineage>
</organism>
<dbReference type="KEGG" id="vcn:VOLCADRAFT_106614"/>
<keyword evidence="12" id="KW-0805">Transcription regulation</keyword>
<gene>
    <name evidence="17" type="ORF">VOLCADRAFT_106614</name>
</gene>
<evidence type="ECO:0000256" key="14">
    <source>
        <dbReference type="ARBA" id="ARBA00023242"/>
    </source>
</evidence>
<keyword evidence="6" id="KW-0540">Nuclease</keyword>
<dbReference type="SUPFAM" id="SSF56219">
    <property type="entry name" value="DNase I-like"/>
    <property type="match status" value="1"/>
</dbReference>
<dbReference type="FunCoup" id="D8U8M2">
    <property type="interactions" value="1879"/>
</dbReference>
<keyword evidence="18" id="KW-1185">Reference proteome</keyword>
<evidence type="ECO:0000256" key="8">
    <source>
        <dbReference type="ARBA" id="ARBA00022737"/>
    </source>
</evidence>
<evidence type="ECO:0000256" key="3">
    <source>
        <dbReference type="ARBA" id="ARBA00004496"/>
    </source>
</evidence>
<dbReference type="OrthoDB" id="428734at2759"/>
<dbReference type="PANTHER" id="PTHR12121">
    <property type="entry name" value="CARBON CATABOLITE REPRESSOR PROTEIN 4"/>
    <property type="match status" value="1"/>
</dbReference>
<comment type="cofactor">
    <cofactor evidence="1">
        <name>Mg(2+)</name>
        <dbReference type="ChEBI" id="CHEBI:18420"/>
    </cofactor>
</comment>
<dbReference type="STRING" id="3068.D8U8M2"/>
<evidence type="ECO:0000259" key="16">
    <source>
        <dbReference type="Pfam" id="PF03372"/>
    </source>
</evidence>
<dbReference type="GO" id="GO:0005634">
    <property type="term" value="C:nucleus"/>
    <property type="evidence" value="ECO:0007669"/>
    <property type="project" value="UniProtKB-SubCell"/>
</dbReference>
<evidence type="ECO:0000256" key="13">
    <source>
        <dbReference type="ARBA" id="ARBA00023163"/>
    </source>
</evidence>
<dbReference type="InParanoid" id="D8U8M2"/>
<dbReference type="Gene3D" id="3.60.10.10">
    <property type="entry name" value="Endonuclease/exonuclease/phosphatase"/>
    <property type="match status" value="1"/>
</dbReference>
<keyword evidence="5" id="KW-0963">Cytoplasm</keyword>
<accession>D8U8M2</accession>
<dbReference type="InterPro" id="IPR036691">
    <property type="entry name" value="Endo/exonu/phosph_ase_sf"/>
</dbReference>
<comment type="function">
    <text evidence="15">Acts as a catalytic component of the CCR4-NOT core complex, which in the nucleus seems to be a general transcription factor, and in the cytoplasm the major mRNA deadenylase involved in mRNA turnover.</text>
</comment>
<dbReference type="PANTHER" id="PTHR12121:SF34">
    <property type="entry name" value="PROTEIN ANGEL"/>
    <property type="match status" value="1"/>
</dbReference>
<comment type="similarity">
    <text evidence="4">Belongs to the CCR4/nocturin family.</text>
</comment>
<evidence type="ECO:0000256" key="12">
    <source>
        <dbReference type="ARBA" id="ARBA00023015"/>
    </source>
</evidence>
<dbReference type="AlphaFoldDB" id="D8U8M2"/>
<evidence type="ECO:0000256" key="7">
    <source>
        <dbReference type="ARBA" id="ARBA00022723"/>
    </source>
</evidence>
<feature type="domain" description="Endonuclease/exonuclease/phosphatase" evidence="16">
    <location>
        <begin position="224"/>
        <end position="542"/>
    </location>
</feature>
<evidence type="ECO:0000256" key="11">
    <source>
        <dbReference type="ARBA" id="ARBA00022884"/>
    </source>
</evidence>
<sequence>MAVYLVSVRLPTGDGVYQGVTLEPYVLVKRGEATLNAEDLPEEGAPEGQFQLRHRWYRSTVPRGGAVCSVHPDKEAVLQCVICLKCRVPTHLSYHCTVECFKSHWHLHKEYHKQQPANGGALENGVDGAAKGAHGTSTSGLESWIEVGRSRSYTPTSDDVGYVLKFEVSVIDKLHPYAADMGRAHSQSVCSARVRPAPNPPVRSMVQMVPPSQQSNVGRFTILTYNLLADLYAKADCSNTCPAWCLHWHYRKRNLLRELLSHKADILCLQEVQSDHYLDFWAPELQRAGYVAIYKKKTTEIYTDNKYAIDGCATFFRRDRIDPSIGKGLLRFSLVKKYEVEFNKAALSLAEGMTNPQQKKAALNRLLKDNVALIAVLEAIEPGTPDAGTRRTLICVANTHIHANPELNDVKIWQVHTLLKGLEKIAASADIPMLVAGDFNSIPGSPAHCLLVNGKIDASMMDAANDPLHLLKDQKMSHSLPLSSAVAHMYDAPLSADGKLYKQRQRLDAKHHEPLFTILTKEFKGTLDYIFYTTSSLQGRVSCSGDSGTFSVNRALVLFPGACMALFRHGTIGGPFRQQQSRAATAADGGGQCDNRVAACVDCACARLGPCALLGCMLFWVVCSSGCRCNERGEKGGKLDASDALGVQAGAVARTCLKTERAIAASQPRDGAELRQMNDKDDRNSGVKLVDMTRRTLVLAPFCCAAAAAAMVGPATAAGEMPDPSNSCFECDGTGIVPCDMCGGTGKWRALSRKRAKDEYEFVECPQCYGRGARICGRCFGTGLRNVRGLLRKPEASLLVQKMQTGELKPGEVQDLLRQAKENMRNGAGAV</sequence>
<proteinExistence type="inferred from homology"/>
<dbReference type="InterPro" id="IPR005135">
    <property type="entry name" value="Endo/exonuclease/phosphatase"/>
</dbReference>
<evidence type="ECO:0000256" key="1">
    <source>
        <dbReference type="ARBA" id="ARBA00001946"/>
    </source>
</evidence>
<name>D8U8M2_VOLCA</name>
<dbReference type="FunFam" id="3.60.10.10:FF:000016">
    <property type="entry name" value="Carbon catabolite repressor protein 4 1"/>
    <property type="match status" value="1"/>
</dbReference>
<keyword evidence="9" id="KW-0378">Hydrolase</keyword>
<keyword evidence="7" id="KW-0479">Metal-binding</keyword>
<reference evidence="17 18" key="1">
    <citation type="journal article" date="2010" name="Science">
        <title>Genomic analysis of organismal complexity in the multicellular green alga Volvox carteri.</title>
        <authorList>
            <person name="Prochnik S.E."/>
            <person name="Umen J."/>
            <person name="Nedelcu A.M."/>
            <person name="Hallmann A."/>
            <person name="Miller S.M."/>
            <person name="Nishii I."/>
            <person name="Ferris P."/>
            <person name="Kuo A."/>
            <person name="Mitros T."/>
            <person name="Fritz-Laylin L.K."/>
            <person name="Hellsten U."/>
            <person name="Chapman J."/>
            <person name="Simakov O."/>
            <person name="Rensing S.A."/>
            <person name="Terry A."/>
            <person name="Pangilinan J."/>
            <person name="Kapitonov V."/>
            <person name="Jurka J."/>
            <person name="Salamov A."/>
            <person name="Shapiro H."/>
            <person name="Schmutz J."/>
            <person name="Grimwood J."/>
            <person name="Lindquist E."/>
            <person name="Lucas S."/>
            <person name="Grigoriev I.V."/>
            <person name="Schmitt R."/>
            <person name="Kirk D."/>
            <person name="Rokhsar D.S."/>
        </authorList>
    </citation>
    <scope>NUCLEOTIDE SEQUENCE [LARGE SCALE GENOMIC DNA]</scope>
    <source>
        <strain evidence="18">f. Nagariensis / Eve</strain>
    </source>
</reference>